<evidence type="ECO:0000313" key="1">
    <source>
        <dbReference type="EMBL" id="MBB5693967.1"/>
    </source>
</evidence>
<organism evidence="1 2">
    <name type="scientific">Muricoccus pecuniae</name>
    <dbReference type="NCBI Taxonomy" id="693023"/>
    <lineage>
        <taxon>Bacteria</taxon>
        <taxon>Pseudomonadati</taxon>
        <taxon>Pseudomonadota</taxon>
        <taxon>Alphaproteobacteria</taxon>
        <taxon>Acetobacterales</taxon>
        <taxon>Roseomonadaceae</taxon>
        <taxon>Muricoccus</taxon>
    </lineage>
</organism>
<dbReference type="InterPro" id="IPR018724">
    <property type="entry name" value="2OG-Fe_dioxygenase"/>
</dbReference>
<sequence length="238" mass="25590">MTDPAAVIAEKGYAALGAERARALFDPAGTALSGAAWEGFVASWGDLRPDGYMADGGRYRLRRHAILTAPPGAPLVRAPDGPHFQATRYNALNGGIDRWFEPVLPAVSEGGAMKALLEGARAVFDRLSPGNSWHVEAHQFRIEARPEEAGKPTPEGMHSDGVDYVLVMLIGRENVAGGITGIQVDGKEEASFTLSAPCDAVLLDDRRVMHGVTPIHPLDPSRPGYRDVLVLTFRKDEN</sequence>
<dbReference type="Gene3D" id="2.60.120.620">
    <property type="entry name" value="q2cbj1_9rhob like domain"/>
    <property type="match status" value="1"/>
</dbReference>
<proteinExistence type="predicted"/>
<dbReference type="Proteomes" id="UP000580654">
    <property type="component" value="Unassembled WGS sequence"/>
</dbReference>
<dbReference type="GO" id="GO:0051213">
    <property type="term" value="F:dioxygenase activity"/>
    <property type="evidence" value="ECO:0007669"/>
    <property type="project" value="InterPro"/>
</dbReference>
<dbReference type="EMBL" id="JACIJD010000008">
    <property type="protein sequence ID" value="MBB5693967.1"/>
    <property type="molecule type" value="Genomic_DNA"/>
</dbReference>
<name>A0A840YC80_9PROT</name>
<dbReference type="AlphaFoldDB" id="A0A840YC80"/>
<evidence type="ECO:0000313" key="2">
    <source>
        <dbReference type="Proteomes" id="UP000580654"/>
    </source>
</evidence>
<dbReference type="Pfam" id="PF10014">
    <property type="entry name" value="2OG-Fe_Oxy_2"/>
    <property type="match status" value="1"/>
</dbReference>
<accession>A0A840YC80</accession>
<protein>
    <recommendedName>
        <fullName evidence="3">2OG-Fe dioxygenase family protein</fullName>
    </recommendedName>
</protein>
<evidence type="ECO:0008006" key="3">
    <source>
        <dbReference type="Google" id="ProtNLM"/>
    </source>
</evidence>
<gene>
    <name evidence="1" type="ORF">FHS87_002007</name>
</gene>
<keyword evidence="2" id="KW-1185">Reference proteome</keyword>
<reference evidence="1 2" key="1">
    <citation type="submission" date="2020-08" db="EMBL/GenBank/DDBJ databases">
        <title>Genomic Encyclopedia of Type Strains, Phase IV (KMG-IV): sequencing the most valuable type-strain genomes for metagenomic binning, comparative biology and taxonomic classification.</title>
        <authorList>
            <person name="Goeker M."/>
        </authorList>
    </citation>
    <scope>NUCLEOTIDE SEQUENCE [LARGE SCALE GENOMIC DNA]</scope>
    <source>
        <strain evidence="1 2">DSM 25622</strain>
    </source>
</reference>
<dbReference type="RefSeq" id="WP_184517131.1">
    <property type="nucleotide sequence ID" value="NZ_JACIJD010000008.1"/>
</dbReference>
<comment type="caution">
    <text evidence="1">The sequence shown here is derived from an EMBL/GenBank/DDBJ whole genome shotgun (WGS) entry which is preliminary data.</text>
</comment>